<dbReference type="Proteomes" id="UP000243250">
    <property type="component" value="Unassembled WGS sequence"/>
</dbReference>
<dbReference type="STRING" id="555875.SAMN04488124_3315"/>
<dbReference type="InterPro" id="IPR001451">
    <property type="entry name" value="Hexapep"/>
</dbReference>
<dbReference type="GO" id="GO:0016740">
    <property type="term" value="F:transferase activity"/>
    <property type="evidence" value="ECO:0007669"/>
    <property type="project" value="UniProtKB-KW"/>
</dbReference>
<dbReference type="InterPro" id="IPR051159">
    <property type="entry name" value="Hexapeptide_acetyltransf"/>
</dbReference>
<dbReference type="RefSeq" id="WP_089882980.1">
    <property type="nucleotide sequence ID" value="NZ_FOYS01000006.1"/>
</dbReference>
<keyword evidence="1" id="KW-0808">Transferase</keyword>
<proteinExistence type="predicted"/>
<gene>
    <name evidence="1" type="ORF">SAMN04488124_3315</name>
</gene>
<protein>
    <submittedName>
        <fullName evidence="1">Acetyltransferase (Isoleucine patch superfamily)</fullName>
    </submittedName>
</protein>
<dbReference type="SUPFAM" id="SSF51161">
    <property type="entry name" value="Trimeric LpxA-like enzymes"/>
    <property type="match status" value="1"/>
</dbReference>
<evidence type="ECO:0000313" key="1">
    <source>
        <dbReference type="EMBL" id="SFR67043.1"/>
    </source>
</evidence>
<dbReference type="Pfam" id="PF00132">
    <property type="entry name" value="Hexapep"/>
    <property type="match status" value="1"/>
</dbReference>
<organism evidence="1 2">
    <name type="scientific">Halogeometricum limi</name>
    <dbReference type="NCBI Taxonomy" id="555875"/>
    <lineage>
        <taxon>Archaea</taxon>
        <taxon>Methanobacteriati</taxon>
        <taxon>Methanobacteriota</taxon>
        <taxon>Stenosarchaea group</taxon>
        <taxon>Halobacteria</taxon>
        <taxon>Halobacteriales</taxon>
        <taxon>Haloferacaceae</taxon>
        <taxon>Halogeometricum</taxon>
    </lineage>
</organism>
<reference evidence="2" key="1">
    <citation type="submission" date="2016-10" db="EMBL/GenBank/DDBJ databases">
        <authorList>
            <person name="Varghese N."/>
            <person name="Submissions S."/>
        </authorList>
    </citation>
    <scope>NUCLEOTIDE SEQUENCE [LARGE SCALE GENOMIC DNA]</scope>
    <source>
        <strain evidence="2">CGMCC 1.8711</strain>
    </source>
</reference>
<keyword evidence="2" id="KW-1185">Reference proteome</keyword>
<dbReference type="Gene3D" id="2.160.10.10">
    <property type="entry name" value="Hexapeptide repeat proteins"/>
    <property type="match status" value="1"/>
</dbReference>
<accession>A0A1I6IK07</accession>
<dbReference type="PANTHER" id="PTHR23416">
    <property type="entry name" value="SIALIC ACID SYNTHASE-RELATED"/>
    <property type="match status" value="1"/>
</dbReference>
<dbReference type="EMBL" id="FOYS01000006">
    <property type="protein sequence ID" value="SFR67043.1"/>
    <property type="molecule type" value="Genomic_DNA"/>
</dbReference>
<evidence type="ECO:0000313" key="2">
    <source>
        <dbReference type="Proteomes" id="UP000243250"/>
    </source>
</evidence>
<dbReference type="PANTHER" id="PTHR23416:SF78">
    <property type="entry name" value="LIPOPOLYSACCHARIDE BIOSYNTHESIS O-ACETYL TRANSFERASE WBBJ-RELATED"/>
    <property type="match status" value="1"/>
</dbReference>
<dbReference type="AlphaFoldDB" id="A0A1I6IK07"/>
<sequence>MTSSAIHLFFEKGPFTFATIATSKLASRVRNALLNRRHNISIHRSAEIERDTKFGINGEIVIHEGCTISKSVVVAPSEGRIEIGANSLVNVSTALLGHGDLSIGENALIGPNTTIVAANHGFADRDVPMASQEISAEGITIHDDVWIGSNCAILDGVTLGEGAVVAAGSVVTESVAPYTIVGGVPAKEIRTR</sequence>
<dbReference type="CDD" id="cd04647">
    <property type="entry name" value="LbH_MAT_like"/>
    <property type="match status" value="1"/>
</dbReference>
<dbReference type="InterPro" id="IPR011004">
    <property type="entry name" value="Trimer_LpxA-like_sf"/>
</dbReference>
<name>A0A1I6IK07_9EURY</name>